<name>A0AAU8FYS2_9MICO</name>
<dbReference type="Pfam" id="PF00196">
    <property type="entry name" value="GerE"/>
    <property type="match status" value="1"/>
</dbReference>
<dbReference type="CDD" id="cd06170">
    <property type="entry name" value="LuxR_C_like"/>
    <property type="match status" value="1"/>
</dbReference>
<dbReference type="InterPro" id="IPR039420">
    <property type="entry name" value="WalR-like"/>
</dbReference>
<accession>A0AAU8FYS2</accession>
<dbReference type="InterPro" id="IPR058245">
    <property type="entry name" value="NreC/VraR/RcsB-like_REC"/>
</dbReference>
<evidence type="ECO:0000256" key="3">
    <source>
        <dbReference type="ARBA" id="ARBA00023125"/>
    </source>
</evidence>
<feature type="domain" description="HTH luxR-type" evidence="6">
    <location>
        <begin position="153"/>
        <end position="218"/>
    </location>
</feature>
<keyword evidence="2" id="KW-0805">Transcription regulation</keyword>
<dbReference type="Pfam" id="PF00072">
    <property type="entry name" value="Response_reg"/>
    <property type="match status" value="1"/>
</dbReference>
<evidence type="ECO:0000256" key="1">
    <source>
        <dbReference type="ARBA" id="ARBA00022553"/>
    </source>
</evidence>
<dbReference type="PROSITE" id="PS50110">
    <property type="entry name" value="RESPONSE_REGULATORY"/>
    <property type="match status" value="1"/>
</dbReference>
<dbReference type="InterPro" id="IPR001789">
    <property type="entry name" value="Sig_transdc_resp-reg_receiver"/>
</dbReference>
<feature type="domain" description="Response regulatory" evidence="7">
    <location>
        <begin position="10"/>
        <end position="136"/>
    </location>
</feature>
<protein>
    <submittedName>
        <fullName evidence="8">Response regulator transcription factor</fullName>
    </submittedName>
</protein>
<keyword evidence="1 5" id="KW-0597">Phosphoprotein</keyword>
<dbReference type="PRINTS" id="PR00038">
    <property type="entry name" value="HTHLUXR"/>
</dbReference>
<dbReference type="PROSITE" id="PS50043">
    <property type="entry name" value="HTH_LUXR_2"/>
    <property type="match status" value="1"/>
</dbReference>
<evidence type="ECO:0000259" key="6">
    <source>
        <dbReference type="PROSITE" id="PS50043"/>
    </source>
</evidence>
<dbReference type="SMART" id="SM00421">
    <property type="entry name" value="HTH_LUXR"/>
    <property type="match status" value="1"/>
</dbReference>
<evidence type="ECO:0000313" key="8">
    <source>
        <dbReference type="EMBL" id="XCH29554.1"/>
    </source>
</evidence>
<organism evidence="8">
    <name type="scientific">Cellulosimicrobium sp. ES-005</name>
    <dbReference type="NCBI Taxonomy" id="3163031"/>
    <lineage>
        <taxon>Bacteria</taxon>
        <taxon>Bacillati</taxon>
        <taxon>Actinomycetota</taxon>
        <taxon>Actinomycetes</taxon>
        <taxon>Micrococcales</taxon>
        <taxon>Promicromonosporaceae</taxon>
        <taxon>Cellulosimicrobium</taxon>
    </lineage>
</organism>
<dbReference type="SUPFAM" id="SSF52172">
    <property type="entry name" value="CheY-like"/>
    <property type="match status" value="1"/>
</dbReference>
<dbReference type="InterPro" id="IPR000792">
    <property type="entry name" value="Tscrpt_reg_LuxR_C"/>
</dbReference>
<reference evidence="8" key="1">
    <citation type="submission" date="2024-06" db="EMBL/GenBank/DDBJ databases">
        <title>Complete genome sequence of the cellulolytic actinobacterium, Cellulosimicrobium ES-005.</title>
        <authorList>
            <person name="Matthews C.T."/>
            <person name="Underwood K.D."/>
            <person name="Ghanchi K.M."/>
            <person name="Fields S.D."/>
            <person name="Gardner S.G."/>
        </authorList>
    </citation>
    <scope>NUCLEOTIDE SEQUENCE</scope>
    <source>
        <strain evidence="8">ES-005</strain>
    </source>
</reference>
<keyword evidence="3" id="KW-0238">DNA-binding</keyword>
<keyword evidence="4" id="KW-0804">Transcription</keyword>
<dbReference type="GO" id="GO:0000160">
    <property type="term" value="P:phosphorelay signal transduction system"/>
    <property type="evidence" value="ECO:0007669"/>
    <property type="project" value="InterPro"/>
</dbReference>
<gene>
    <name evidence="8" type="ORF">ABRQ22_18590</name>
</gene>
<dbReference type="EMBL" id="CP159290">
    <property type="protein sequence ID" value="XCH29554.1"/>
    <property type="molecule type" value="Genomic_DNA"/>
</dbReference>
<dbReference type="SUPFAM" id="SSF46894">
    <property type="entry name" value="C-terminal effector domain of the bipartite response regulators"/>
    <property type="match status" value="1"/>
</dbReference>
<dbReference type="PANTHER" id="PTHR43214">
    <property type="entry name" value="TWO-COMPONENT RESPONSE REGULATOR"/>
    <property type="match status" value="1"/>
</dbReference>
<evidence type="ECO:0000256" key="4">
    <source>
        <dbReference type="ARBA" id="ARBA00023163"/>
    </source>
</evidence>
<dbReference type="InterPro" id="IPR016032">
    <property type="entry name" value="Sig_transdc_resp-reg_C-effctor"/>
</dbReference>
<evidence type="ECO:0000256" key="5">
    <source>
        <dbReference type="PROSITE-ProRule" id="PRU00169"/>
    </source>
</evidence>
<evidence type="ECO:0000259" key="7">
    <source>
        <dbReference type="PROSITE" id="PS50110"/>
    </source>
</evidence>
<dbReference type="RefSeq" id="WP_353707791.1">
    <property type="nucleotide sequence ID" value="NZ_CP159290.1"/>
</dbReference>
<dbReference type="GO" id="GO:0003677">
    <property type="term" value="F:DNA binding"/>
    <property type="evidence" value="ECO:0007669"/>
    <property type="project" value="UniProtKB-KW"/>
</dbReference>
<dbReference type="SMART" id="SM00448">
    <property type="entry name" value="REC"/>
    <property type="match status" value="1"/>
</dbReference>
<dbReference type="InterPro" id="IPR011006">
    <property type="entry name" value="CheY-like_superfamily"/>
</dbReference>
<dbReference type="PANTHER" id="PTHR43214:SF24">
    <property type="entry name" value="TRANSCRIPTIONAL REGULATORY PROTEIN NARL-RELATED"/>
    <property type="match status" value="1"/>
</dbReference>
<sequence length="223" mass="22869">MSPTGDGVVRVLVVDDHPVVRSGITGMLAAEPDLEVVGEAGDGEQAVALARELAPDVVLMDLRMPVLDGVGATTAIVGAPGRGAGRGGAAGGPRVVVLTTYETDADILRAVEAGATGYLLKDTPRDELVAGVRAAARGQTVLAPSVATRLVTSVRGADRLTDREVEVLRLVARGLSNAAVGQELFIAEATVKTHLLRAFAKLGVDDRTAAVTVAMQRGFLTGT</sequence>
<feature type="modified residue" description="4-aspartylphosphate" evidence="5">
    <location>
        <position position="61"/>
    </location>
</feature>
<evidence type="ECO:0000256" key="2">
    <source>
        <dbReference type="ARBA" id="ARBA00023015"/>
    </source>
</evidence>
<dbReference type="PROSITE" id="PS00622">
    <property type="entry name" value="HTH_LUXR_1"/>
    <property type="match status" value="1"/>
</dbReference>
<dbReference type="CDD" id="cd17535">
    <property type="entry name" value="REC_NarL-like"/>
    <property type="match status" value="1"/>
</dbReference>
<proteinExistence type="predicted"/>
<dbReference type="GO" id="GO:0006355">
    <property type="term" value="P:regulation of DNA-templated transcription"/>
    <property type="evidence" value="ECO:0007669"/>
    <property type="project" value="InterPro"/>
</dbReference>
<dbReference type="AlphaFoldDB" id="A0AAU8FYS2"/>
<dbReference type="Gene3D" id="3.40.50.2300">
    <property type="match status" value="1"/>
</dbReference>